<organism evidence="1 2">
    <name type="scientific">Peredibacter starrii</name>
    <dbReference type="NCBI Taxonomy" id="28202"/>
    <lineage>
        <taxon>Bacteria</taxon>
        <taxon>Pseudomonadati</taxon>
        <taxon>Bdellovibrionota</taxon>
        <taxon>Bacteriovoracia</taxon>
        <taxon>Bacteriovoracales</taxon>
        <taxon>Bacteriovoracaceae</taxon>
        <taxon>Peredibacter</taxon>
    </lineage>
</organism>
<dbReference type="AlphaFoldDB" id="A0AAX4HNV3"/>
<reference evidence="1 2" key="1">
    <citation type="submission" date="2023-11" db="EMBL/GenBank/DDBJ databases">
        <title>Peredibacter starrii A3.12.</title>
        <authorList>
            <person name="Mitchell R.J."/>
        </authorList>
    </citation>
    <scope>NUCLEOTIDE SEQUENCE [LARGE SCALE GENOMIC DNA]</scope>
    <source>
        <strain evidence="1 2">A3.12</strain>
    </source>
</reference>
<accession>A0AAX4HNV3</accession>
<keyword evidence="2" id="KW-1185">Reference proteome</keyword>
<protein>
    <submittedName>
        <fullName evidence="1">Uncharacterized protein</fullName>
    </submittedName>
</protein>
<dbReference type="RefSeq" id="WP_321394886.1">
    <property type="nucleotide sequence ID" value="NZ_CP139487.1"/>
</dbReference>
<evidence type="ECO:0000313" key="1">
    <source>
        <dbReference type="EMBL" id="WPU65005.1"/>
    </source>
</evidence>
<dbReference type="EMBL" id="CP139487">
    <property type="protein sequence ID" value="WPU65005.1"/>
    <property type="molecule type" value="Genomic_DNA"/>
</dbReference>
<dbReference type="Proteomes" id="UP001324634">
    <property type="component" value="Chromosome"/>
</dbReference>
<sequence>METQLQSCYFTKKGPSLVTLFGYATKSVPGLEINGLGKYGKSIKEKIVFVTRTRSLQIPLKRFVLNVEITDEMGDLETSSVKWLEYPLLLHYWFLAGLLPISKLDNCLAVGSLTPSGLIEEPLSSSVVSLCDEHELHLIASSAVEGPRGVIDGKDLFGSITHLEFKGLRCPN</sequence>
<name>A0AAX4HNV3_9BACT</name>
<evidence type="ECO:0000313" key="2">
    <source>
        <dbReference type="Proteomes" id="UP001324634"/>
    </source>
</evidence>
<proteinExistence type="predicted"/>
<gene>
    <name evidence="1" type="ORF">SOO65_20115</name>
</gene>
<dbReference type="KEGG" id="psti:SOO65_20115"/>